<evidence type="ECO:0000259" key="11">
    <source>
        <dbReference type="Pfam" id="PF12019"/>
    </source>
</evidence>
<dbReference type="SUPFAM" id="SSF54523">
    <property type="entry name" value="Pili subunits"/>
    <property type="match status" value="1"/>
</dbReference>
<reference evidence="12 13" key="1">
    <citation type="submission" date="2020-07" db="EMBL/GenBank/DDBJ databases">
        <title>Luteimonas sp. SJ-92.</title>
        <authorList>
            <person name="Huang X.-X."/>
            <person name="Xu L."/>
            <person name="Sun J.-Q."/>
        </authorList>
    </citation>
    <scope>NUCLEOTIDE SEQUENCE [LARGE SCALE GENOMIC DNA]</scope>
    <source>
        <strain evidence="12 13">SJ-92</strain>
    </source>
</reference>
<dbReference type="PRINTS" id="PR00885">
    <property type="entry name" value="BCTERIALGSPH"/>
</dbReference>
<accession>A0A853JCX1</accession>
<protein>
    <recommendedName>
        <fullName evidence="2">Type II secretion system protein H</fullName>
    </recommendedName>
    <alternativeName>
        <fullName evidence="10">General secretion pathway protein H</fullName>
    </alternativeName>
</protein>
<dbReference type="GO" id="GO:0015628">
    <property type="term" value="P:protein secretion by the type II secretion system"/>
    <property type="evidence" value="ECO:0007669"/>
    <property type="project" value="InterPro"/>
</dbReference>
<dbReference type="Pfam" id="PF12019">
    <property type="entry name" value="GspH"/>
    <property type="match status" value="1"/>
</dbReference>
<comment type="subcellular location">
    <subcellularLocation>
        <location evidence="1">Cell inner membrane</location>
        <topology evidence="1">Single-pass membrane protein</topology>
    </subcellularLocation>
</comment>
<evidence type="ECO:0000256" key="2">
    <source>
        <dbReference type="ARBA" id="ARBA00021549"/>
    </source>
</evidence>
<dbReference type="InterPro" id="IPR002416">
    <property type="entry name" value="T2SS_protein-GspH"/>
</dbReference>
<keyword evidence="6" id="KW-0812">Transmembrane</keyword>
<evidence type="ECO:0000256" key="3">
    <source>
        <dbReference type="ARBA" id="ARBA00022475"/>
    </source>
</evidence>
<dbReference type="PROSITE" id="PS00409">
    <property type="entry name" value="PROKAR_NTER_METHYL"/>
    <property type="match status" value="1"/>
</dbReference>
<evidence type="ECO:0000256" key="6">
    <source>
        <dbReference type="ARBA" id="ARBA00022692"/>
    </source>
</evidence>
<dbReference type="InterPro" id="IPR022346">
    <property type="entry name" value="T2SS_GspH"/>
</dbReference>
<proteinExistence type="inferred from homology"/>
<comment type="caution">
    <text evidence="12">The sequence shown here is derived from an EMBL/GenBank/DDBJ whole genome shotgun (WGS) entry which is preliminary data.</text>
</comment>
<keyword evidence="3" id="KW-1003">Cell membrane</keyword>
<organism evidence="12 13">
    <name type="scientific">Luteimonas salinisoli</name>
    <dbReference type="NCBI Taxonomy" id="2752307"/>
    <lineage>
        <taxon>Bacteria</taxon>
        <taxon>Pseudomonadati</taxon>
        <taxon>Pseudomonadota</taxon>
        <taxon>Gammaproteobacteria</taxon>
        <taxon>Lysobacterales</taxon>
        <taxon>Lysobacteraceae</taxon>
        <taxon>Luteimonas</taxon>
    </lineage>
</organism>
<dbReference type="RefSeq" id="WP_180678391.1">
    <property type="nucleotide sequence ID" value="NZ_JACCKA010000057.1"/>
</dbReference>
<dbReference type="GO" id="GO:0015627">
    <property type="term" value="C:type II protein secretion system complex"/>
    <property type="evidence" value="ECO:0007669"/>
    <property type="project" value="InterPro"/>
</dbReference>
<name>A0A853JCX1_9GAMM</name>
<dbReference type="GO" id="GO:0005886">
    <property type="term" value="C:plasma membrane"/>
    <property type="evidence" value="ECO:0007669"/>
    <property type="project" value="UniProtKB-SubCell"/>
</dbReference>
<keyword evidence="5" id="KW-0997">Cell inner membrane</keyword>
<evidence type="ECO:0000256" key="5">
    <source>
        <dbReference type="ARBA" id="ARBA00022519"/>
    </source>
</evidence>
<dbReference type="EMBL" id="JACCKA010000057">
    <property type="protein sequence ID" value="NZA26602.1"/>
    <property type="molecule type" value="Genomic_DNA"/>
</dbReference>
<evidence type="ECO:0000256" key="1">
    <source>
        <dbReference type="ARBA" id="ARBA00004377"/>
    </source>
</evidence>
<evidence type="ECO:0000256" key="9">
    <source>
        <dbReference type="ARBA" id="ARBA00025772"/>
    </source>
</evidence>
<dbReference type="InterPro" id="IPR045584">
    <property type="entry name" value="Pilin-like"/>
</dbReference>
<evidence type="ECO:0000256" key="4">
    <source>
        <dbReference type="ARBA" id="ARBA00022481"/>
    </source>
</evidence>
<dbReference type="Proteomes" id="UP000578091">
    <property type="component" value="Unassembled WGS sequence"/>
</dbReference>
<dbReference type="AlphaFoldDB" id="A0A853JCX1"/>
<evidence type="ECO:0000256" key="7">
    <source>
        <dbReference type="ARBA" id="ARBA00022989"/>
    </source>
</evidence>
<keyword evidence="8" id="KW-0472">Membrane</keyword>
<comment type="similarity">
    <text evidence="9">Belongs to the GSP H family.</text>
</comment>
<keyword evidence="7" id="KW-1133">Transmembrane helix</keyword>
<evidence type="ECO:0000313" key="12">
    <source>
        <dbReference type="EMBL" id="NZA26602.1"/>
    </source>
</evidence>
<evidence type="ECO:0000256" key="10">
    <source>
        <dbReference type="ARBA" id="ARBA00030775"/>
    </source>
</evidence>
<sequence>MRSRGRGFTLVELMVVLAIVGLLGAAVVLTAPARGSALAADADALAARLLRAQQEAILGTRAIRGRADARGYAFSVQRFDGWQPLADAPFRPATWSDGVAPELPRGQEAIEFRFDPIGTAEPVRIVLRQDQRRTQVTVDATGGVEVALEPAGSDRIAGETGMLRSAQ</sequence>
<dbReference type="Pfam" id="PF07963">
    <property type="entry name" value="N_methyl"/>
    <property type="match status" value="1"/>
</dbReference>
<dbReference type="NCBIfam" id="TIGR02532">
    <property type="entry name" value="IV_pilin_GFxxxE"/>
    <property type="match status" value="1"/>
</dbReference>
<dbReference type="Gene3D" id="3.55.40.10">
    <property type="entry name" value="minor pseudopilin epsh domain"/>
    <property type="match status" value="1"/>
</dbReference>
<dbReference type="InterPro" id="IPR012902">
    <property type="entry name" value="N_methyl_site"/>
</dbReference>
<keyword evidence="4" id="KW-0488">Methylation</keyword>
<keyword evidence="13" id="KW-1185">Reference proteome</keyword>
<gene>
    <name evidence="12" type="ORF">H0E84_09410</name>
</gene>
<evidence type="ECO:0000313" key="13">
    <source>
        <dbReference type="Proteomes" id="UP000578091"/>
    </source>
</evidence>
<feature type="domain" description="General secretion pathway GspH" evidence="11">
    <location>
        <begin position="42"/>
        <end position="142"/>
    </location>
</feature>
<evidence type="ECO:0000256" key="8">
    <source>
        <dbReference type="ARBA" id="ARBA00023136"/>
    </source>
</evidence>